<dbReference type="EMBL" id="VYKK01000005">
    <property type="protein sequence ID" value="KAA9006335.1"/>
    <property type="molecule type" value="Genomic_DNA"/>
</dbReference>
<dbReference type="Proteomes" id="UP000367750">
    <property type="component" value="Unassembled WGS sequence"/>
</dbReference>
<dbReference type="AlphaFoldDB" id="A0A5J5GDU2"/>
<protein>
    <submittedName>
        <fullName evidence="1">Uncharacterized protein</fullName>
    </submittedName>
</protein>
<dbReference type="Pfam" id="PF24172">
    <property type="entry name" value="CdiI_ImmP"/>
    <property type="match status" value="1"/>
</dbReference>
<comment type="caution">
    <text evidence="1">The sequence shown here is derived from an EMBL/GenBank/DDBJ whole genome shotgun (WGS) entry which is preliminary data.</text>
</comment>
<dbReference type="CDD" id="cd20693">
    <property type="entry name" value="CdiI_EcoliA0-like"/>
    <property type="match status" value="1"/>
</dbReference>
<keyword evidence="2" id="KW-1185">Reference proteome</keyword>
<evidence type="ECO:0000313" key="2">
    <source>
        <dbReference type="Proteomes" id="UP000367750"/>
    </source>
</evidence>
<evidence type="ECO:0000313" key="1">
    <source>
        <dbReference type="EMBL" id="KAA9006335.1"/>
    </source>
</evidence>
<dbReference type="RefSeq" id="WP_150457167.1">
    <property type="nucleotide sequence ID" value="NZ_VYKK01000005.1"/>
</dbReference>
<organism evidence="1 2">
    <name type="scientific">Paenibacillus spiritus</name>
    <dbReference type="NCBI Taxonomy" id="2496557"/>
    <lineage>
        <taxon>Bacteria</taxon>
        <taxon>Bacillati</taxon>
        <taxon>Bacillota</taxon>
        <taxon>Bacilli</taxon>
        <taxon>Bacillales</taxon>
        <taxon>Paenibacillaceae</taxon>
        <taxon>Paenibacillus</taxon>
    </lineage>
</organism>
<dbReference type="OrthoDB" id="6565706at2"/>
<name>A0A5J5GDU2_9BACL</name>
<proteinExistence type="predicted"/>
<gene>
    <name evidence="1" type="ORF">F4V43_05075</name>
</gene>
<reference evidence="1 2" key="1">
    <citation type="submission" date="2019-09" db="EMBL/GenBank/DDBJ databases">
        <title>Bacillus ochoae sp. nov., Paenibacillus whitsoniae sp. nov., Paenibacillus spiritus sp. nov. Isolated from the Mars Exploration Rover during spacecraft assembly.</title>
        <authorList>
            <person name="Seuylemezian A."/>
            <person name="Vaishampayan P."/>
        </authorList>
    </citation>
    <scope>NUCLEOTIDE SEQUENCE [LARGE SCALE GENOMIC DNA]</scope>
    <source>
        <strain evidence="1 2">MER_111</strain>
    </source>
</reference>
<sequence>MTLFEELVNLLGNNVEIATIEGTEKLFQAFVEKYPVTRWGRIDWGVLKEKYETASIEGAAEIIDTKLKNSRLQKVNVLWNYSDAPSVQVELDQVINFIDDFITVGSDTWIVGLDFSFVIEFFHEGEITLGFLSL</sequence>
<accession>A0A5J5GDU2</accession>
<dbReference type="InterPro" id="IPR049585">
    <property type="entry name" value="CdiI_EcoliA0-like"/>
</dbReference>